<evidence type="ECO:0000256" key="1">
    <source>
        <dbReference type="SAM" id="MobiDB-lite"/>
    </source>
</evidence>
<protein>
    <submittedName>
        <fullName evidence="3">Uncharacterized protein</fullName>
    </submittedName>
</protein>
<name>A0A7S4MWJ6_9STRA</name>
<evidence type="ECO:0000256" key="2">
    <source>
        <dbReference type="SAM" id="SignalP"/>
    </source>
</evidence>
<feature type="compositionally biased region" description="Basic and acidic residues" evidence="1">
    <location>
        <begin position="232"/>
        <end position="242"/>
    </location>
</feature>
<feature type="signal peptide" evidence="2">
    <location>
        <begin position="1"/>
        <end position="16"/>
    </location>
</feature>
<reference evidence="3" key="1">
    <citation type="submission" date="2021-01" db="EMBL/GenBank/DDBJ databases">
        <authorList>
            <person name="Corre E."/>
            <person name="Pelletier E."/>
            <person name="Niang G."/>
            <person name="Scheremetjew M."/>
            <person name="Finn R."/>
            <person name="Kale V."/>
            <person name="Holt S."/>
            <person name="Cochrane G."/>
            <person name="Meng A."/>
            <person name="Brown T."/>
            <person name="Cohen L."/>
        </authorList>
    </citation>
    <scope>NUCLEOTIDE SEQUENCE</scope>
    <source>
        <strain evidence="3">Isolate 1302-5</strain>
    </source>
</reference>
<dbReference type="EMBL" id="HBKQ01030029">
    <property type="protein sequence ID" value="CAE2249234.1"/>
    <property type="molecule type" value="Transcribed_RNA"/>
</dbReference>
<sequence length="410" mass="44167">MRLLLALSIVISSADAFSVPPQYRHARRNLLIATEHQSFHSSNVHAGAPPALTLSRRSATKDETDAEITDVVADENAGDASEEAGGDGGADEGQSAPLDLTDEDRAVVDQVLSGFPESVPLEDRVAAAMGGMHPRLVMALRRAADSSDDYVSDDPDLAGKLREVGAAMTSLLDGRLKDGRDLLEALLKSGEIRKLDGLIGGAARDGKLDMAFFSVLNMNLRDAAYEESSMSPEERAKLEETRVGVPMNEDSGSTDRLQILQHIYTRCQEEVEKTVAPGAGLLNKLLRTEVAAIRSNQLKHYLGPQSNTVKTPDGKEIQLEGQGKALVPMDDFIEALANAVRQIRTVEQAGGASRETAADLVESIRQIAIEGRFAVGEVYGTTSEELRQYEDGLQPVFRPGTANSEYIKGN</sequence>
<keyword evidence="2" id="KW-0732">Signal</keyword>
<feature type="region of interest" description="Disordered" evidence="1">
    <location>
        <begin position="69"/>
        <end position="97"/>
    </location>
</feature>
<dbReference type="AlphaFoldDB" id="A0A7S4MWJ6"/>
<feature type="compositionally biased region" description="Acidic residues" evidence="1">
    <location>
        <begin position="69"/>
        <end position="85"/>
    </location>
</feature>
<evidence type="ECO:0000313" key="3">
    <source>
        <dbReference type="EMBL" id="CAE2249234.1"/>
    </source>
</evidence>
<accession>A0A7S4MWJ6</accession>
<feature type="region of interest" description="Disordered" evidence="1">
    <location>
        <begin position="227"/>
        <end position="252"/>
    </location>
</feature>
<gene>
    <name evidence="3" type="ORF">OAUR00152_LOCUS20415</name>
</gene>
<proteinExistence type="predicted"/>
<feature type="chain" id="PRO_5031510108" evidence="2">
    <location>
        <begin position="17"/>
        <end position="410"/>
    </location>
</feature>
<organism evidence="3">
    <name type="scientific">Odontella aurita</name>
    <dbReference type="NCBI Taxonomy" id="265563"/>
    <lineage>
        <taxon>Eukaryota</taxon>
        <taxon>Sar</taxon>
        <taxon>Stramenopiles</taxon>
        <taxon>Ochrophyta</taxon>
        <taxon>Bacillariophyta</taxon>
        <taxon>Mediophyceae</taxon>
        <taxon>Biddulphiophycidae</taxon>
        <taxon>Eupodiscales</taxon>
        <taxon>Odontellaceae</taxon>
        <taxon>Odontella</taxon>
    </lineage>
</organism>